<comment type="caution">
    <text evidence="1">The sequence shown here is derived from an EMBL/GenBank/DDBJ whole genome shotgun (WGS) entry which is preliminary data.</text>
</comment>
<dbReference type="EMBL" id="MUFB01000048">
    <property type="protein sequence ID" value="OOE78812.1"/>
    <property type="molecule type" value="Genomic_DNA"/>
</dbReference>
<sequence>MTKALDKIIKSNLVTLILLNGSSVLIRSNIVANVSWPLQDYLERHESRKNLIWSATKTGRVTKSAQLQIRRVLFAPIHTPCSSAGNIVVILNSVLRDGVMWDKNLA</sequence>
<name>A0ABX3K4S9_9GAMM</name>
<protein>
    <submittedName>
        <fullName evidence="1">Uncharacterized protein</fullName>
    </submittedName>
</protein>
<reference evidence="1 2" key="1">
    <citation type="journal article" date="2017" name="Genome Announc.">
        <title>Draft Genome Sequences of Salinivibrio proteolyticus, Salinivibrio sharmensis, Salinivibrio siamensis, Salinivibrio costicola subsp. alcaliphilus, Salinivibrio costicola subsp. vallismortis, and 29 New Isolates Belonging to the Genus Salinivibrio.</title>
        <authorList>
            <person name="Lopez-Hermoso C."/>
            <person name="de la Haba R.R."/>
            <person name="Sanchez-Porro C."/>
            <person name="Bayliss S.C."/>
            <person name="Feil E.J."/>
            <person name="Ventosa A."/>
        </authorList>
    </citation>
    <scope>NUCLEOTIDE SEQUENCE [LARGE SCALE GENOMIC DNA]</scope>
    <source>
        <strain evidence="1 2">JCM 14472</strain>
    </source>
</reference>
<gene>
    <name evidence="1" type="ORF">BZG73_15740</name>
</gene>
<dbReference type="Proteomes" id="UP000189410">
    <property type="component" value="Unassembled WGS sequence"/>
</dbReference>
<accession>A0ABX3K4S9</accession>
<evidence type="ECO:0000313" key="2">
    <source>
        <dbReference type="Proteomes" id="UP000189410"/>
    </source>
</evidence>
<keyword evidence="2" id="KW-1185">Reference proteome</keyword>
<proteinExistence type="predicted"/>
<organism evidence="1 2">
    <name type="scientific">Salinivibrio siamensis</name>
    <dbReference type="NCBI Taxonomy" id="414286"/>
    <lineage>
        <taxon>Bacteria</taxon>
        <taxon>Pseudomonadati</taxon>
        <taxon>Pseudomonadota</taxon>
        <taxon>Gammaproteobacteria</taxon>
        <taxon>Vibrionales</taxon>
        <taxon>Vibrionaceae</taxon>
        <taxon>Salinivibrio</taxon>
    </lineage>
</organism>
<evidence type="ECO:0000313" key="1">
    <source>
        <dbReference type="EMBL" id="OOE78812.1"/>
    </source>
</evidence>